<comment type="subcellular location">
    <subcellularLocation>
        <location evidence="1">Membrane</location>
        <topology evidence="1">Multi-pass membrane protein</topology>
    </subcellularLocation>
</comment>
<dbReference type="InterPro" id="IPR007267">
    <property type="entry name" value="GtrA_DPMS_TM"/>
</dbReference>
<evidence type="ECO:0000313" key="7">
    <source>
        <dbReference type="EMBL" id="MCC4234258.1"/>
    </source>
</evidence>
<evidence type="ECO:0000256" key="2">
    <source>
        <dbReference type="ARBA" id="ARBA00022692"/>
    </source>
</evidence>
<gene>
    <name evidence="7" type="ORF">LL253_16395</name>
</gene>
<evidence type="ECO:0000256" key="4">
    <source>
        <dbReference type="ARBA" id="ARBA00023136"/>
    </source>
</evidence>
<protein>
    <submittedName>
        <fullName evidence="7">GtrA family protein</fullName>
    </submittedName>
</protein>
<organism evidence="7 8">
    <name type="scientific">Sphingobium soli</name>
    <dbReference type="NCBI Taxonomy" id="1591116"/>
    <lineage>
        <taxon>Bacteria</taxon>
        <taxon>Pseudomonadati</taxon>
        <taxon>Pseudomonadota</taxon>
        <taxon>Alphaproteobacteria</taxon>
        <taxon>Sphingomonadales</taxon>
        <taxon>Sphingomonadaceae</taxon>
        <taxon>Sphingobium</taxon>
    </lineage>
</organism>
<sequence>MAPRLRAAVLPVARLMFARYLLASIIALASDFALFLLLDRLGLPPVAAACGGYAGGLLVHWAISVRFVFDTGAGPSHGQRLAFIASALLGMGMTMAMVGALSLVGTAPALAKLLSVPVSFLTVYAIRKYGVFARA</sequence>
<dbReference type="RefSeq" id="WP_009820382.1">
    <property type="nucleotide sequence ID" value="NZ_JAJGNP010000017.1"/>
</dbReference>
<feature type="transmembrane region" description="Helical" evidence="5">
    <location>
        <begin position="109"/>
        <end position="126"/>
    </location>
</feature>
<feature type="transmembrane region" description="Helical" evidence="5">
    <location>
        <begin position="20"/>
        <end position="38"/>
    </location>
</feature>
<dbReference type="Pfam" id="PF04138">
    <property type="entry name" value="GtrA_DPMS_TM"/>
    <property type="match status" value="1"/>
</dbReference>
<keyword evidence="2 5" id="KW-0812">Transmembrane</keyword>
<evidence type="ECO:0000313" key="8">
    <source>
        <dbReference type="Proteomes" id="UP001198830"/>
    </source>
</evidence>
<evidence type="ECO:0000256" key="5">
    <source>
        <dbReference type="SAM" id="Phobius"/>
    </source>
</evidence>
<feature type="domain" description="GtrA/DPMS transmembrane" evidence="6">
    <location>
        <begin position="19"/>
        <end position="132"/>
    </location>
</feature>
<evidence type="ECO:0000256" key="3">
    <source>
        <dbReference type="ARBA" id="ARBA00022989"/>
    </source>
</evidence>
<evidence type="ECO:0000259" key="6">
    <source>
        <dbReference type="Pfam" id="PF04138"/>
    </source>
</evidence>
<feature type="transmembrane region" description="Helical" evidence="5">
    <location>
        <begin position="81"/>
        <end position="103"/>
    </location>
</feature>
<reference evidence="7 8" key="1">
    <citation type="submission" date="2021-10" db="EMBL/GenBank/DDBJ databases">
        <title>The diversity and Nitrogen Metabolism of Culturable Nitrate-Utilizing Bacteria Within the Oxygen Minimum Zone of the Changjiang (Yangtze River)Estuary.</title>
        <authorList>
            <person name="Zhang D."/>
            <person name="Zheng J."/>
            <person name="Liu S."/>
            <person name="He W."/>
        </authorList>
    </citation>
    <scope>NUCLEOTIDE SEQUENCE [LARGE SCALE GENOMIC DNA]</scope>
    <source>
        <strain evidence="7 8">FXH275-2</strain>
    </source>
</reference>
<keyword evidence="8" id="KW-1185">Reference proteome</keyword>
<feature type="transmembrane region" description="Helical" evidence="5">
    <location>
        <begin position="44"/>
        <end position="69"/>
    </location>
</feature>
<accession>A0ABS8HAZ5</accession>
<keyword evidence="3 5" id="KW-1133">Transmembrane helix</keyword>
<dbReference type="Proteomes" id="UP001198830">
    <property type="component" value="Unassembled WGS sequence"/>
</dbReference>
<proteinExistence type="predicted"/>
<dbReference type="EMBL" id="JAJGNP010000017">
    <property type="protein sequence ID" value="MCC4234258.1"/>
    <property type="molecule type" value="Genomic_DNA"/>
</dbReference>
<name>A0ABS8HAZ5_9SPHN</name>
<evidence type="ECO:0000256" key="1">
    <source>
        <dbReference type="ARBA" id="ARBA00004141"/>
    </source>
</evidence>
<keyword evidence="4 5" id="KW-0472">Membrane</keyword>
<comment type="caution">
    <text evidence="7">The sequence shown here is derived from an EMBL/GenBank/DDBJ whole genome shotgun (WGS) entry which is preliminary data.</text>
</comment>